<evidence type="ECO:0000313" key="2">
    <source>
        <dbReference type="Proteomes" id="UP000786811"/>
    </source>
</evidence>
<dbReference type="OrthoDB" id="20872at2759"/>
<dbReference type="Proteomes" id="UP000786811">
    <property type="component" value="Unassembled WGS sequence"/>
</dbReference>
<proteinExistence type="predicted"/>
<protein>
    <submittedName>
        <fullName evidence="1">Uncharacterized protein</fullName>
    </submittedName>
</protein>
<dbReference type="EMBL" id="CAJNRD030001123">
    <property type="protein sequence ID" value="CAG5103969.1"/>
    <property type="molecule type" value="Genomic_DNA"/>
</dbReference>
<accession>A0A8J2HKB9</accession>
<dbReference type="AlphaFoldDB" id="A0A8J2HKB9"/>
<keyword evidence="2" id="KW-1185">Reference proteome</keyword>
<evidence type="ECO:0000313" key="1">
    <source>
        <dbReference type="EMBL" id="CAG5103969.1"/>
    </source>
</evidence>
<reference evidence="1" key="1">
    <citation type="submission" date="2021-04" db="EMBL/GenBank/DDBJ databases">
        <authorList>
            <person name="Chebbi M.A.C M."/>
        </authorList>
    </citation>
    <scope>NUCLEOTIDE SEQUENCE</scope>
</reference>
<sequence length="119" mass="13991">MCIKAMKEHRIGTSTISFFHLLKAPWNQLVNHAYNKDVRELCFLDYAVKYPLYIAMIAKRTEAAVKRSKLLENSEEKMFVLLKSLPFLCCQKILTNFSDDDLKRFNTQFENIDDYVSET</sequence>
<comment type="caution">
    <text evidence="1">The sequence shown here is derived from an EMBL/GenBank/DDBJ whole genome shotgun (WGS) entry which is preliminary data.</text>
</comment>
<name>A0A8J2HKB9_COTCN</name>
<organism evidence="1 2">
    <name type="scientific">Cotesia congregata</name>
    <name type="common">Parasitoid wasp</name>
    <name type="synonym">Apanteles congregatus</name>
    <dbReference type="NCBI Taxonomy" id="51543"/>
    <lineage>
        <taxon>Eukaryota</taxon>
        <taxon>Metazoa</taxon>
        <taxon>Ecdysozoa</taxon>
        <taxon>Arthropoda</taxon>
        <taxon>Hexapoda</taxon>
        <taxon>Insecta</taxon>
        <taxon>Pterygota</taxon>
        <taxon>Neoptera</taxon>
        <taxon>Endopterygota</taxon>
        <taxon>Hymenoptera</taxon>
        <taxon>Apocrita</taxon>
        <taxon>Ichneumonoidea</taxon>
        <taxon>Braconidae</taxon>
        <taxon>Microgastrinae</taxon>
        <taxon>Cotesia</taxon>
    </lineage>
</organism>
<gene>
    <name evidence="1" type="ORF">HICCMSTLAB_LOCUS11775</name>
</gene>